<evidence type="ECO:0000313" key="12">
    <source>
        <dbReference type="RefSeq" id="XP_022146404.1"/>
    </source>
</evidence>
<evidence type="ECO:0000256" key="3">
    <source>
        <dbReference type="ARBA" id="ARBA00022512"/>
    </source>
</evidence>
<keyword evidence="11" id="KW-1185">Reference proteome</keyword>
<evidence type="ECO:0000256" key="7">
    <source>
        <dbReference type="ARBA" id="ARBA00023316"/>
    </source>
</evidence>
<feature type="signal peptide" evidence="10">
    <location>
        <begin position="1"/>
        <end position="33"/>
    </location>
</feature>
<dbReference type="GO" id="GO:0004650">
    <property type="term" value="F:polygalacturonase activity"/>
    <property type="evidence" value="ECO:0007669"/>
    <property type="project" value="InterPro"/>
</dbReference>
<dbReference type="KEGG" id="mcha:111015625"/>
<protein>
    <submittedName>
        <fullName evidence="12">Exopolygalacturonase-like</fullName>
    </submittedName>
</protein>
<dbReference type="Pfam" id="PF00295">
    <property type="entry name" value="Glyco_hydro_28"/>
    <property type="match status" value="1"/>
</dbReference>
<sequence>MAIPERFHAAAAARRLIILGMACLSCMAWCSSAVAPNFFGDFSDGRGRSLLEAAPAAPAGAAPGGGKVIDVKVHGAVPDGKKDSTQAFMKAWVEACHSTGPTKLLFPAGTFLIGPVVFAGPCTASPMTVEIQGTVKGSTDVSQYSGPDWILFESINDLTITGSGTFDGQGQEVWKFNDCSQNPNCVLLAHSIKLNKVKKGLVEHISSVNAKAFHIFLFACNDIRFNNLKIIAPGESPNTDGIHTSESNLINITNTFISTGDDCVSIGQGTTNIHVHNVTCAPGHGLSVGSLGKYKDEKDVMGVTITNCTLRNTTNGLRIKTWADSPPTQASKISFQDIILDAVKNPIIIDQSYGSKDKSKPPSQVKISEVNYKNVRGTTISVVPVSLQCSPKVPCEGIKLEEIDLSFVGSDKKMTAFANACVNAKITTVGKQIPPACAV</sequence>
<evidence type="ECO:0000256" key="1">
    <source>
        <dbReference type="ARBA" id="ARBA00004191"/>
    </source>
</evidence>
<dbReference type="GO" id="GO:0005975">
    <property type="term" value="P:carbohydrate metabolic process"/>
    <property type="evidence" value="ECO:0007669"/>
    <property type="project" value="InterPro"/>
</dbReference>
<reference evidence="12" key="1">
    <citation type="submission" date="2025-08" db="UniProtKB">
        <authorList>
            <consortium name="RefSeq"/>
        </authorList>
    </citation>
    <scope>IDENTIFICATION</scope>
    <source>
        <strain evidence="12">OHB3-1</strain>
    </source>
</reference>
<dbReference type="GeneID" id="111015625"/>
<keyword evidence="3" id="KW-0134">Cell wall</keyword>
<proteinExistence type="inferred from homology"/>
<keyword evidence="4" id="KW-0964">Secreted</keyword>
<dbReference type="OrthoDB" id="187139at2759"/>
<keyword evidence="10" id="KW-0732">Signal</keyword>
<dbReference type="InterPro" id="IPR011050">
    <property type="entry name" value="Pectin_lyase_fold/virulence"/>
</dbReference>
<feature type="chain" id="PRO_5026738819" evidence="10">
    <location>
        <begin position="34"/>
        <end position="439"/>
    </location>
</feature>
<evidence type="ECO:0000256" key="5">
    <source>
        <dbReference type="ARBA" id="ARBA00022801"/>
    </source>
</evidence>
<name>A0A6J1CY21_MOMCH</name>
<keyword evidence="6 9" id="KW-0326">Glycosidase</keyword>
<gene>
    <name evidence="12" type="primary">LOC111015625</name>
</gene>
<evidence type="ECO:0000256" key="4">
    <source>
        <dbReference type="ARBA" id="ARBA00022525"/>
    </source>
</evidence>
<dbReference type="InterPro" id="IPR000743">
    <property type="entry name" value="Glyco_hydro_28"/>
</dbReference>
<dbReference type="AlphaFoldDB" id="A0A6J1CY21"/>
<dbReference type="SMART" id="SM00710">
    <property type="entry name" value="PbH1"/>
    <property type="match status" value="3"/>
</dbReference>
<dbReference type="InterPro" id="IPR006626">
    <property type="entry name" value="PbH1"/>
</dbReference>
<evidence type="ECO:0000256" key="10">
    <source>
        <dbReference type="SAM" id="SignalP"/>
    </source>
</evidence>
<evidence type="ECO:0000256" key="9">
    <source>
        <dbReference type="RuleBase" id="RU361169"/>
    </source>
</evidence>
<dbReference type="PANTHER" id="PTHR31375">
    <property type="match status" value="1"/>
</dbReference>
<evidence type="ECO:0000256" key="8">
    <source>
        <dbReference type="PROSITE-ProRule" id="PRU10052"/>
    </source>
</evidence>
<dbReference type="SUPFAM" id="SSF51126">
    <property type="entry name" value="Pectin lyase-like"/>
    <property type="match status" value="1"/>
</dbReference>
<dbReference type="FunFam" id="2.160.20.10:FF:000004">
    <property type="entry name" value="Pectin lyase-like superfamily protein"/>
    <property type="match status" value="1"/>
</dbReference>
<evidence type="ECO:0000256" key="2">
    <source>
        <dbReference type="ARBA" id="ARBA00008834"/>
    </source>
</evidence>
<dbReference type="RefSeq" id="XP_022146404.1">
    <property type="nucleotide sequence ID" value="XM_022290712.1"/>
</dbReference>
<comment type="subcellular location">
    <subcellularLocation>
        <location evidence="1">Secreted</location>
        <location evidence="1">Cell wall</location>
    </subcellularLocation>
</comment>
<accession>A0A6J1CY21</accession>
<feature type="active site" evidence="8">
    <location>
        <position position="284"/>
    </location>
</feature>
<comment type="similarity">
    <text evidence="2 9">Belongs to the glycosyl hydrolase 28 family.</text>
</comment>
<dbReference type="Gene3D" id="2.160.20.10">
    <property type="entry name" value="Single-stranded right-handed beta-helix, Pectin lyase-like"/>
    <property type="match status" value="1"/>
</dbReference>
<dbReference type="GO" id="GO:0071555">
    <property type="term" value="P:cell wall organization"/>
    <property type="evidence" value="ECO:0007669"/>
    <property type="project" value="UniProtKB-KW"/>
</dbReference>
<dbReference type="Proteomes" id="UP000504603">
    <property type="component" value="Unplaced"/>
</dbReference>
<keyword evidence="7" id="KW-0961">Cell wall biogenesis/degradation</keyword>
<dbReference type="PROSITE" id="PS00502">
    <property type="entry name" value="POLYGALACTURONASE"/>
    <property type="match status" value="1"/>
</dbReference>
<organism evidence="11 12">
    <name type="scientific">Momordica charantia</name>
    <name type="common">Bitter gourd</name>
    <name type="synonym">Balsam pear</name>
    <dbReference type="NCBI Taxonomy" id="3673"/>
    <lineage>
        <taxon>Eukaryota</taxon>
        <taxon>Viridiplantae</taxon>
        <taxon>Streptophyta</taxon>
        <taxon>Embryophyta</taxon>
        <taxon>Tracheophyta</taxon>
        <taxon>Spermatophyta</taxon>
        <taxon>Magnoliopsida</taxon>
        <taxon>eudicotyledons</taxon>
        <taxon>Gunneridae</taxon>
        <taxon>Pentapetalae</taxon>
        <taxon>rosids</taxon>
        <taxon>fabids</taxon>
        <taxon>Cucurbitales</taxon>
        <taxon>Cucurbitaceae</taxon>
        <taxon>Momordiceae</taxon>
        <taxon>Momordica</taxon>
    </lineage>
</organism>
<evidence type="ECO:0000313" key="11">
    <source>
        <dbReference type="Proteomes" id="UP000504603"/>
    </source>
</evidence>
<evidence type="ECO:0000256" key="6">
    <source>
        <dbReference type="ARBA" id="ARBA00023295"/>
    </source>
</evidence>
<keyword evidence="5 9" id="KW-0378">Hydrolase</keyword>
<dbReference type="InterPro" id="IPR012334">
    <property type="entry name" value="Pectin_lyas_fold"/>
</dbReference>